<organism evidence="1 2">
    <name type="scientific">Lichtheimia ornata</name>
    <dbReference type="NCBI Taxonomy" id="688661"/>
    <lineage>
        <taxon>Eukaryota</taxon>
        <taxon>Fungi</taxon>
        <taxon>Fungi incertae sedis</taxon>
        <taxon>Mucoromycota</taxon>
        <taxon>Mucoromycotina</taxon>
        <taxon>Mucoromycetes</taxon>
        <taxon>Mucorales</taxon>
        <taxon>Lichtheimiaceae</taxon>
        <taxon>Lichtheimia</taxon>
    </lineage>
</organism>
<protein>
    <recommendedName>
        <fullName evidence="3">F-box domain-containing protein</fullName>
    </recommendedName>
</protein>
<gene>
    <name evidence="1" type="ORF">O0I10_002809</name>
</gene>
<reference evidence="1 2" key="1">
    <citation type="submission" date="2023-03" db="EMBL/GenBank/DDBJ databases">
        <title>Genome sequence of Lichtheimia ornata CBS 291.66.</title>
        <authorList>
            <person name="Mohabir J.T."/>
            <person name="Shea T.P."/>
            <person name="Kurbessoian T."/>
            <person name="Berby B."/>
            <person name="Fontaine J."/>
            <person name="Livny J."/>
            <person name="Gnirke A."/>
            <person name="Stajich J.E."/>
            <person name="Cuomo C.A."/>
        </authorList>
    </citation>
    <scope>NUCLEOTIDE SEQUENCE [LARGE SCALE GENOMIC DNA]</scope>
    <source>
        <strain evidence="1">CBS 291.66</strain>
    </source>
</reference>
<evidence type="ECO:0008006" key="3">
    <source>
        <dbReference type="Google" id="ProtNLM"/>
    </source>
</evidence>
<dbReference type="EMBL" id="JARTCD010000008">
    <property type="protein sequence ID" value="KAJ8661542.1"/>
    <property type="molecule type" value="Genomic_DNA"/>
</dbReference>
<dbReference type="Proteomes" id="UP001234581">
    <property type="component" value="Unassembled WGS sequence"/>
</dbReference>
<accession>A0AAD7V9K5</accession>
<dbReference type="RefSeq" id="XP_058346455.1">
    <property type="nucleotide sequence ID" value="XM_058482888.1"/>
</dbReference>
<proteinExistence type="predicted"/>
<evidence type="ECO:0000313" key="1">
    <source>
        <dbReference type="EMBL" id="KAJ8661542.1"/>
    </source>
</evidence>
<evidence type="ECO:0000313" key="2">
    <source>
        <dbReference type="Proteomes" id="UP001234581"/>
    </source>
</evidence>
<dbReference type="SUPFAM" id="SSF52047">
    <property type="entry name" value="RNI-like"/>
    <property type="match status" value="1"/>
</dbReference>
<name>A0AAD7V9K5_9FUNG</name>
<keyword evidence="2" id="KW-1185">Reference proteome</keyword>
<sequence>MPAMLPFDLQQVICEYAMDVASNDKFIFRAMCVCKLWAHFVCSKFYRDYEIKNYLGFVGFVRTIASRDTILPYGEYIRNVDLSPVNRYGIDMRVHKMIRYCPNLVSLTLGHPSSVKPDTIRLMSKYCKNLRILHMGGLESFPFMLECDFAGLDSLTHVEIHMTPIDGPSLNTLPRTLIDVRLVKLDSLDHQSLVEFTTNRRGTLQTLVIDRCTLGARSQQANIAQVVRPLSQLKRLELSGGQVDDKCLESLFDIPLELDSFRLAHTHITDSTLYRFAAGRLKCRHLNIEHNPFVSEQTIASLPHYRRQ</sequence>
<dbReference type="GeneID" id="83210224"/>
<dbReference type="Gene3D" id="3.80.10.10">
    <property type="entry name" value="Ribonuclease Inhibitor"/>
    <property type="match status" value="1"/>
</dbReference>
<dbReference type="AlphaFoldDB" id="A0AAD7V9K5"/>
<dbReference type="InterPro" id="IPR032675">
    <property type="entry name" value="LRR_dom_sf"/>
</dbReference>
<comment type="caution">
    <text evidence="1">The sequence shown here is derived from an EMBL/GenBank/DDBJ whole genome shotgun (WGS) entry which is preliminary data.</text>
</comment>